<dbReference type="OrthoDB" id="5123115at2"/>
<comment type="caution">
    <text evidence="1">The sequence shown here is derived from an EMBL/GenBank/DDBJ whole genome shotgun (WGS) entry which is preliminary data.</text>
</comment>
<dbReference type="AlphaFoldDB" id="A0A3E0VTN9"/>
<accession>A0A3E0VTN9</accession>
<dbReference type="RefSeq" id="WP_116412454.1">
    <property type="nucleotide sequence ID" value="NZ_NBXB01000039.1"/>
</dbReference>
<dbReference type="Proteomes" id="UP000256541">
    <property type="component" value="Unassembled WGS sequence"/>
</dbReference>
<gene>
    <name evidence="1" type="ORF">B7R22_14570</name>
</gene>
<evidence type="ECO:0000313" key="1">
    <source>
        <dbReference type="EMBL" id="RFA12869.1"/>
    </source>
</evidence>
<evidence type="ECO:0000313" key="2">
    <source>
        <dbReference type="Proteomes" id="UP000256541"/>
    </source>
</evidence>
<sequence>MVKALFEELVSLSDERFCPEISHAEALFGRAADPDVPFSILALRRLGRTRPALFVAPGEGEVPSGMRTTFGPGSSVRLEVFHAAASVHGRRPASASIRTGRAPRPGASAARLDGARSDLTEHAVSYLVRNDRLALPVPQRGDPTAGWEEQLLRTTHWVSDMRRRRDRIFVDDGTVPVLRVDDPLGAWAAVAFDLGADRVTIAGAAGFLDRRFTTRPAS</sequence>
<dbReference type="EMBL" id="NBXB01000039">
    <property type="protein sequence ID" value="RFA12869.1"/>
    <property type="molecule type" value="Genomic_DNA"/>
</dbReference>
<name>A0A3E0VTN9_9MICO</name>
<reference evidence="1 2" key="1">
    <citation type="submission" date="2017-04" db="EMBL/GenBank/DDBJ databases">
        <title>Comparative genome analysis of Subtercola boreus.</title>
        <authorList>
            <person name="Cho Y.-J."/>
            <person name="Cho A."/>
            <person name="Kim O.-S."/>
            <person name="Lee J.-I."/>
        </authorList>
    </citation>
    <scope>NUCLEOTIDE SEQUENCE [LARGE SCALE GENOMIC DNA]</scope>
    <source>
        <strain evidence="1 2">P27479</strain>
    </source>
</reference>
<proteinExistence type="predicted"/>
<organism evidence="1 2">
    <name type="scientific">Subtercola boreus</name>
    <dbReference type="NCBI Taxonomy" id="120213"/>
    <lineage>
        <taxon>Bacteria</taxon>
        <taxon>Bacillati</taxon>
        <taxon>Actinomycetota</taxon>
        <taxon>Actinomycetes</taxon>
        <taxon>Micrococcales</taxon>
        <taxon>Microbacteriaceae</taxon>
        <taxon>Subtercola</taxon>
    </lineage>
</organism>
<protein>
    <submittedName>
        <fullName evidence="1">Uncharacterized protein</fullName>
    </submittedName>
</protein>